<feature type="repeat" description="PPR" evidence="3">
    <location>
        <begin position="83"/>
        <end position="117"/>
    </location>
</feature>
<evidence type="ECO:0000313" key="5">
    <source>
        <dbReference type="Proteomes" id="UP000233837"/>
    </source>
</evidence>
<feature type="repeat" description="PPR" evidence="3">
    <location>
        <begin position="387"/>
        <end position="421"/>
    </location>
</feature>
<dbReference type="Pfam" id="PF01535">
    <property type="entry name" value="PPR"/>
    <property type="match status" value="5"/>
</dbReference>
<dbReference type="InterPro" id="IPR050421">
    <property type="entry name" value="PPR"/>
</dbReference>
<name>A0A2I0WX71_9ASPA</name>
<dbReference type="InterPro" id="IPR002885">
    <property type="entry name" value="PPR_rpt"/>
</dbReference>
<dbReference type="AlphaFoldDB" id="A0A2I0WX71"/>
<organism evidence="4 5">
    <name type="scientific">Dendrobium catenatum</name>
    <dbReference type="NCBI Taxonomy" id="906689"/>
    <lineage>
        <taxon>Eukaryota</taxon>
        <taxon>Viridiplantae</taxon>
        <taxon>Streptophyta</taxon>
        <taxon>Embryophyta</taxon>
        <taxon>Tracheophyta</taxon>
        <taxon>Spermatophyta</taxon>
        <taxon>Magnoliopsida</taxon>
        <taxon>Liliopsida</taxon>
        <taxon>Asparagales</taxon>
        <taxon>Orchidaceae</taxon>
        <taxon>Epidendroideae</taxon>
        <taxon>Malaxideae</taxon>
        <taxon>Dendrobiinae</taxon>
        <taxon>Dendrobium</taxon>
    </lineage>
</organism>
<comment type="similarity">
    <text evidence="2">Belongs to the PPR family. PCMP-E subfamily.</text>
</comment>
<evidence type="ECO:0000256" key="1">
    <source>
        <dbReference type="ARBA" id="ARBA00022737"/>
    </source>
</evidence>
<dbReference type="PROSITE" id="PS51375">
    <property type="entry name" value="PPR"/>
    <property type="match status" value="6"/>
</dbReference>
<dbReference type="PANTHER" id="PTHR47928:SF76">
    <property type="entry name" value="DYW DOMAIN-CONTAINING PROTEIN"/>
    <property type="match status" value="1"/>
</dbReference>
<keyword evidence="1" id="KW-0677">Repeat</keyword>
<reference evidence="4 5" key="2">
    <citation type="journal article" date="2017" name="Nature">
        <title>The Apostasia genome and the evolution of orchids.</title>
        <authorList>
            <person name="Zhang G.Q."/>
            <person name="Liu K.W."/>
            <person name="Li Z."/>
            <person name="Lohaus R."/>
            <person name="Hsiao Y.Y."/>
            <person name="Niu S.C."/>
            <person name="Wang J.Y."/>
            <person name="Lin Y.C."/>
            <person name="Xu Q."/>
            <person name="Chen L.J."/>
            <person name="Yoshida K."/>
            <person name="Fujiwara S."/>
            <person name="Wang Z.W."/>
            <person name="Zhang Y.Q."/>
            <person name="Mitsuda N."/>
            <person name="Wang M."/>
            <person name="Liu G.H."/>
            <person name="Pecoraro L."/>
            <person name="Huang H.X."/>
            <person name="Xiao X.J."/>
            <person name="Lin M."/>
            <person name="Wu X.Y."/>
            <person name="Wu W.L."/>
            <person name="Chen Y.Y."/>
            <person name="Chang S.B."/>
            <person name="Sakamoto S."/>
            <person name="Ohme-Takagi M."/>
            <person name="Yagi M."/>
            <person name="Zeng S.J."/>
            <person name="Shen C.Y."/>
            <person name="Yeh C.M."/>
            <person name="Luo Y.B."/>
            <person name="Tsai W.C."/>
            <person name="Van de Peer Y."/>
            <person name="Liu Z.J."/>
        </authorList>
    </citation>
    <scope>NUCLEOTIDE SEQUENCE [LARGE SCALE GENOMIC DNA]</scope>
    <source>
        <tissue evidence="4">The whole plant</tissue>
    </source>
</reference>
<dbReference type="PANTHER" id="PTHR47928">
    <property type="entry name" value="REPEAT-CONTAINING PROTEIN, PUTATIVE-RELATED"/>
    <property type="match status" value="1"/>
</dbReference>
<feature type="repeat" description="PPR" evidence="3">
    <location>
        <begin position="285"/>
        <end position="319"/>
    </location>
</feature>
<dbReference type="SUPFAM" id="SSF48452">
    <property type="entry name" value="TPR-like"/>
    <property type="match status" value="1"/>
</dbReference>
<dbReference type="FunFam" id="1.25.40.10:FF:000031">
    <property type="entry name" value="Pentatricopeptide repeat-containing protein mitochondrial"/>
    <property type="match status" value="1"/>
</dbReference>
<dbReference type="NCBIfam" id="TIGR00756">
    <property type="entry name" value="PPR"/>
    <property type="match status" value="4"/>
</dbReference>
<dbReference type="Pfam" id="PF13041">
    <property type="entry name" value="PPR_2"/>
    <property type="match status" value="2"/>
</dbReference>
<evidence type="ECO:0000256" key="3">
    <source>
        <dbReference type="PROSITE-ProRule" id="PRU00708"/>
    </source>
</evidence>
<dbReference type="FunFam" id="1.25.40.10:FF:000344">
    <property type="entry name" value="Pentatricopeptide repeat-containing protein"/>
    <property type="match status" value="1"/>
</dbReference>
<dbReference type="Pfam" id="PF20431">
    <property type="entry name" value="E_motif"/>
    <property type="match status" value="1"/>
</dbReference>
<dbReference type="EMBL" id="KZ502363">
    <property type="protein sequence ID" value="PKU80263.1"/>
    <property type="molecule type" value="Genomic_DNA"/>
</dbReference>
<feature type="repeat" description="PPR" evidence="3">
    <location>
        <begin position="524"/>
        <end position="558"/>
    </location>
</feature>
<proteinExistence type="inferred from homology"/>
<evidence type="ECO:0000313" key="4">
    <source>
        <dbReference type="EMBL" id="PKU80263.1"/>
    </source>
</evidence>
<keyword evidence="5" id="KW-1185">Reference proteome</keyword>
<gene>
    <name evidence="4" type="primary">PCMP-H33</name>
    <name evidence="4" type="ORF">MA16_Dca005794</name>
</gene>
<feature type="repeat" description="PPR" evidence="3">
    <location>
        <begin position="422"/>
        <end position="452"/>
    </location>
</feature>
<dbReference type="OrthoDB" id="185373at2759"/>
<dbReference type="Gene3D" id="1.25.40.10">
    <property type="entry name" value="Tetratricopeptide repeat domain"/>
    <property type="match status" value="5"/>
</dbReference>
<accession>A0A2I0WX71</accession>
<dbReference type="FunFam" id="1.25.40.10:FF:000280">
    <property type="entry name" value="Pentatricopeptide repeat-containing protein"/>
    <property type="match status" value="1"/>
</dbReference>
<feature type="repeat" description="PPR" evidence="3">
    <location>
        <begin position="184"/>
        <end position="218"/>
    </location>
</feature>
<dbReference type="InterPro" id="IPR046848">
    <property type="entry name" value="E_motif"/>
</dbReference>
<dbReference type="InterPro" id="IPR011990">
    <property type="entry name" value="TPR-like_helical_dom_sf"/>
</dbReference>
<dbReference type="Proteomes" id="UP000233837">
    <property type="component" value="Unassembled WGS sequence"/>
</dbReference>
<evidence type="ECO:0000256" key="2">
    <source>
        <dbReference type="ARBA" id="ARBA00061659"/>
    </source>
</evidence>
<reference evidence="4 5" key="1">
    <citation type="journal article" date="2016" name="Sci. Rep.">
        <title>The Dendrobium catenatum Lindl. genome sequence provides insights into polysaccharide synthase, floral development and adaptive evolution.</title>
        <authorList>
            <person name="Zhang G.Q."/>
            <person name="Xu Q."/>
            <person name="Bian C."/>
            <person name="Tsai W.C."/>
            <person name="Yeh C.M."/>
            <person name="Liu K.W."/>
            <person name="Yoshida K."/>
            <person name="Zhang L.S."/>
            <person name="Chang S.B."/>
            <person name="Chen F."/>
            <person name="Shi Y."/>
            <person name="Su Y.Y."/>
            <person name="Zhang Y.Q."/>
            <person name="Chen L.J."/>
            <person name="Yin Y."/>
            <person name="Lin M."/>
            <person name="Huang H."/>
            <person name="Deng H."/>
            <person name="Wang Z.W."/>
            <person name="Zhu S.L."/>
            <person name="Zhao X."/>
            <person name="Deng C."/>
            <person name="Niu S.C."/>
            <person name="Huang J."/>
            <person name="Wang M."/>
            <person name="Liu G.H."/>
            <person name="Yang H.J."/>
            <person name="Xiao X.J."/>
            <person name="Hsiao Y.Y."/>
            <person name="Wu W.L."/>
            <person name="Chen Y.Y."/>
            <person name="Mitsuda N."/>
            <person name="Ohme-Takagi M."/>
            <person name="Luo Y.B."/>
            <person name="Van de Peer Y."/>
            <person name="Liu Z.J."/>
        </authorList>
    </citation>
    <scope>NUCLEOTIDE SEQUENCE [LARGE SCALE GENOMIC DNA]</scope>
    <source>
        <tissue evidence="4">The whole plant</tissue>
    </source>
</reference>
<protein>
    <submittedName>
        <fullName evidence="4">Pentatricopeptide repeat-containing protein</fullName>
    </submittedName>
</protein>
<dbReference type="FunFam" id="1.25.40.10:FF:000073">
    <property type="entry name" value="Pentatricopeptide repeat-containing protein chloroplastic"/>
    <property type="match status" value="1"/>
</dbReference>
<sequence length="578" mass="63975">MFRTHLSPTNLSFPPSLRGCLQPNDLLNSCSSLSDLKRLHAFLLIHGLSSRLDLATKLIFHTYTLSSTMDYARKLFDETPQRDSFLWNTLIRGYASIGPCQEVPVLYKEMHRTGFSPDRFTFPFVIRSCSAISAIGEGKQAHCNVVKNGFEFNVFAQSSLVTMYFQSGEISDAELVFCGMGERSTVSWTAMVAGYAQNCVFGKALSVFAKMIDLGIQFNEITLVSILPACNELGCFSLGRSIHDVVIKSGLGSYISLANALIAMYGKCGESQVAKSLFETMPVRSLATWNTIIAVYEKNGDETAAIGIFRRMVAENLSFDSVTLLSVISACAGLGNLEIGRWVHELACKRGLEIDMRVGNALLDMYAKCGKIDFAEGVFQKLLPSKSVISWSAMIGAYAAHGHAKEALELFSKMKDERITPNSFTFTSVLAACSHSGHLEEGLRQFDSMKRDYGINHTVEHCACMVDLLGRAGRLSDAYEFVERMEVKPDKAVWVALLGACRMHGNVEMAELVVDNLLQLDPHNVTFYVLMSNLYADAGRWEDAARMRRRMKENEMKKAPGFSLVEIDKKNSSACFAG</sequence>